<gene>
    <name evidence="1" type="ORF">ODALV1_LOCUS1342</name>
</gene>
<comment type="caution">
    <text evidence="1">The sequence shown here is derived from an EMBL/GenBank/DDBJ whole genome shotgun (WGS) entry which is preliminary data.</text>
</comment>
<name>A0ABP1PN74_9HEXA</name>
<protein>
    <submittedName>
        <fullName evidence="1">Uncharacterized protein</fullName>
    </submittedName>
</protein>
<feature type="non-terminal residue" evidence="1">
    <location>
        <position position="1"/>
    </location>
</feature>
<keyword evidence="2" id="KW-1185">Reference proteome</keyword>
<proteinExistence type="predicted"/>
<evidence type="ECO:0000313" key="2">
    <source>
        <dbReference type="Proteomes" id="UP001642540"/>
    </source>
</evidence>
<accession>A0ABP1PN74</accession>
<dbReference type="EMBL" id="CAXLJM020000004">
    <property type="protein sequence ID" value="CAL8070633.1"/>
    <property type="molecule type" value="Genomic_DNA"/>
</dbReference>
<sequence length="108" mass="12053">EVWELKNPSTVASASGIILSECGREISWLNSTVVNLAVAKLYDYGVLLKNRQEFFFQGMLFPIKDAILGGKSEDLKARSMHRKLLLNLKPTVNFAVNPQLLAHPKLSL</sequence>
<organism evidence="1 2">
    <name type="scientific">Orchesella dallaii</name>
    <dbReference type="NCBI Taxonomy" id="48710"/>
    <lineage>
        <taxon>Eukaryota</taxon>
        <taxon>Metazoa</taxon>
        <taxon>Ecdysozoa</taxon>
        <taxon>Arthropoda</taxon>
        <taxon>Hexapoda</taxon>
        <taxon>Collembola</taxon>
        <taxon>Entomobryomorpha</taxon>
        <taxon>Entomobryoidea</taxon>
        <taxon>Orchesellidae</taxon>
        <taxon>Orchesellinae</taxon>
        <taxon>Orchesella</taxon>
    </lineage>
</organism>
<evidence type="ECO:0000313" key="1">
    <source>
        <dbReference type="EMBL" id="CAL8070633.1"/>
    </source>
</evidence>
<dbReference type="Proteomes" id="UP001642540">
    <property type="component" value="Unassembled WGS sequence"/>
</dbReference>
<reference evidence="1 2" key="1">
    <citation type="submission" date="2024-08" db="EMBL/GenBank/DDBJ databases">
        <authorList>
            <person name="Cucini C."/>
            <person name="Frati F."/>
        </authorList>
    </citation>
    <scope>NUCLEOTIDE SEQUENCE [LARGE SCALE GENOMIC DNA]</scope>
</reference>